<keyword evidence="7" id="KW-1278">Translocase</keyword>
<accession>A0A1I7FB65</accession>
<evidence type="ECO:0000256" key="11">
    <source>
        <dbReference type="ARBA" id="ARBA00023136"/>
    </source>
</evidence>
<dbReference type="EC" id="7.1.1.9" evidence="15"/>
<dbReference type="SUPFAM" id="SSF81464">
    <property type="entry name" value="Cytochrome c oxidase subunit II-like, transmembrane region"/>
    <property type="match status" value="1"/>
</dbReference>
<dbReference type="PANTHER" id="PTHR22888">
    <property type="entry name" value="CYTOCHROME C OXIDASE, SUBUNIT II"/>
    <property type="match status" value="1"/>
</dbReference>
<dbReference type="GO" id="GO:0005886">
    <property type="term" value="C:plasma membrane"/>
    <property type="evidence" value="ECO:0007669"/>
    <property type="project" value="UniProtKB-SubCell"/>
</dbReference>
<keyword evidence="3 14" id="KW-0813">Transport</keyword>
<evidence type="ECO:0000256" key="7">
    <source>
        <dbReference type="ARBA" id="ARBA00022967"/>
    </source>
</evidence>
<keyword evidence="8 14" id="KW-0249">Electron transport</keyword>
<comment type="function">
    <text evidence="12 15">Subunits I and II form the functional core of the enzyme complex. Electrons originating in cytochrome c are transferred via heme a and Cu(A) to the binuclear center formed by heme a3 and Cu(B).</text>
</comment>
<dbReference type="InterPro" id="IPR001505">
    <property type="entry name" value="Copper_CuA"/>
</dbReference>
<dbReference type="OrthoDB" id="9781261at2"/>
<feature type="transmembrane region" description="Helical" evidence="16">
    <location>
        <begin position="68"/>
        <end position="89"/>
    </location>
</feature>
<dbReference type="GO" id="GO:0005507">
    <property type="term" value="F:copper ion binding"/>
    <property type="evidence" value="ECO:0007669"/>
    <property type="project" value="InterPro"/>
</dbReference>
<keyword evidence="4 14" id="KW-0679">Respiratory chain</keyword>
<evidence type="ECO:0000256" key="10">
    <source>
        <dbReference type="ARBA" id="ARBA00023008"/>
    </source>
</evidence>
<keyword evidence="6 15" id="KW-0479">Metal-binding</keyword>
<comment type="cofactor">
    <cofactor evidence="15">
        <name>Cu cation</name>
        <dbReference type="ChEBI" id="CHEBI:23378"/>
    </cofactor>
    <text evidence="15">Binds a copper A center.</text>
</comment>
<dbReference type="PROSITE" id="PS00078">
    <property type="entry name" value="COX2"/>
    <property type="match status" value="1"/>
</dbReference>
<keyword evidence="20" id="KW-1185">Reference proteome</keyword>
<proteinExistence type="inferred from homology"/>
<keyword evidence="11 16" id="KW-0472">Membrane</keyword>
<dbReference type="Gene3D" id="1.10.287.90">
    <property type="match status" value="1"/>
</dbReference>
<dbReference type="InterPro" id="IPR002429">
    <property type="entry name" value="CcO_II-like_C"/>
</dbReference>
<evidence type="ECO:0000256" key="5">
    <source>
        <dbReference type="ARBA" id="ARBA00022692"/>
    </source>
</evidence>
<dbReference type="RefSeq" id="WP_074948627.1">
    <property type="nucleotide sequence ID" value="NZ_FPBV01000001.1"/>
</dbReference>
<dbReference type="PROSITE" id="PS50857">
    <property type="entry name" value="COX2_CUA"/>
    <property type="match status" value="1"/>
</dbReference>
<dbReference type="InterPro" id="IPR011759">
    <property type="entry name" value="Cyt_c_oxidase_su2_TM_dom"/>
</dbReference>
<keyword evidence="9 16" id="KW-1133">Transmembrane helix</keyword>
<gene>
    <name evidence="19" type="ORF">SAMN05421543_101155</name>
</gene>
<evidence type="ECO:0000256" key="2">
    <source>
        <dbReference type="ARBA" id="ARBA00007866"/>
    </source>
</evidence>
<sequence length="219" mass="24856">MSSSSWLPAQLTSMAHNVDLLFYIMLGIITFFFVLVEVLLITFLIRYRRSAKNPVGAAVHGNNVLETVWTLIPALILVFMGAYSVRYVYEAQNPPAKPLVIEVIGHEWFWEFKYPNGLDTHNDLRIPAGQNVLFDIHSADVIHGFYIPEARIQQDALPGRITQFWVNVDAKDVGKQFQVPCDQFCGTGHPIMVGQLTVMSPDDFNTWMQTELQKQQAKS</sequence>
<feature type="domain" description="Cytochrome oxidase subunit II copper A binding" evidence="17">
    <location>
        <begin position="96"/>
        <end position="210"/>
    </location>
</feature>
<dbReference type="EMBL" id="FPBV01000001">
    <property type="protein sequence ID" value="SFU33387.1"/>
    <property type="molecule type" value="Genomic_DNA"/>
</dbReference>
<name>A0A1I7FB65_9BACL</name>
<dbReference type="NCBIfam" id="TIGR02866">
    <property type="entry name" value="CoxB"/>
    <property type="match status" value="1"/>
</dbReference>
<dbReference type="AlphaFoldDB" id="A0A1I7FB65"/>
<evidence type="ECO:0000256" key="14">
    <source>
        <dbReference type="RuleBase" id="RU000456"/>
    </source>
</evidence>
<dbReference type="GO" id="GO:0042773">
    <property type="term" value="P:ATP synthesis coupled electron transport"/>
    <property type="evidence" value="ECO:0007669"/>
    <property type="project" value="TreeGrafter"/>
</dbReference>
<dbReference type="eggNOG" id="COG1622">
    <property type="taxonomic scope" value="Bacteria"/>
</dbReference>
<dbReference type="Pfam" id="PF02790">
    <property type="entry name" value="COX2_TM"/>
    <property type="match status" value="1"/>
</dbReference>
<organism evidence="19 20">
    <name type="scientific">Alicyclobacillus macrosporangiidus</name>
    <dbReference type="NCBI Taxonomy" id="392015"/>
    <lineage>
        <taxon>Bacteria</taxon>
        <taxon>Bacillati</taxon>
        <taxon>Bacillota</taxon>
        <taxon>Bacilli</taxon>
        <taxon>Bacillales</taxon>
        <taxon>Alicyclobacillaceae</taxon>
        <taxon>Alicyclobacillus</taxon>
    </lineage>
</organism>
<evidence type="ECO:0000256" key="6">
    <source>
        <dbReference type="ARBA" id="ARBA00022723"/>
    </source>
</evidence>
<dbReference type="STRING" id="392015.SAMN05421543_101155"/>
<dbReference type="Proteomes" id="UP000183508">
    <property type="component" value="Unassembled WGS sequence"/>
</dbReference>
<keyword evidence="10 15" id="KW-0186">Copper</keyword>
<evidence type="ECO:0000256" key="9">
    <source>
        <dbReference type="ARBA" id="ARBA00022989"/>
    </source>
</evidence>
<dbReference type="PROSITE" id="PS50999">
    <property type="entry name" value="COX2_TM"/>
    <property type="match status" value="1"/>
</dbReference>
<evidence type="ECO:0000256" key="13">
    <source>
        <dbReference type="ARBA" id="ARBA00047816"/>
    </source>
</evidence>
<evidence type="ECO:0000256" key="1">
    <source>
        <dbReference type="ARBA" id="ARBA00004141"/>
    </source>
</evidence>
<evidence type="ECO:0000256" key="15">
    <source>
        <dbReference type="RuleBase" id="RU004024"/>
    </source>
</evidence>
<dbReference type="InterPro" id="IPR008972">
    <property type="entry name" value="Cupredoxin"/>
</dbReference>
<dbReference type="InterPro" id="IPR045187">
    <property type="entry name" value="CcO_II"/>
</dbReference>
<evidence type="ECO:0000313" key="19">
    <source>
        <dbReference type="EMBL" id="SFU33387.1"/>
    </source>
</evidence>
<evidence type="ECO:0000256" key="16">
    <source>
        <dbReference type="SAM" id="Phobius"/>
    </source>
</evidence>
<comment type="subcellular location">
    <subcellularLocation>
        <location evidence="14">Cell membrane</location>
        <topology evidence="14">Multi-pass membrane protein</topology>
    </subcellularLocation>
    <subcellularLocation>
        <location evidence="1">Membrane</location>
        <topology evidence="1">Multi-pass membrane protein</topology>
    </subcellularLocation>
</comment>
<dbReference type="Gene3D" id="2.60.40.420">
    <property type="entry name" value="Cupredoxins - blue copper proteins"/>
    <property type="match status" value="1"/>
</dbReference>
<reference evidence="20" key="1">
    <citation type="submission" date="2016-10" db="EMBL/GenBank/DDBJ databases">
        <authorList>
            <person name="Varghese N."/>
        </authorList>
    </citation>
    <scope>NUCLEOTIDE SEQUENCE [LARGE SCALE GENOMIC DNA]</scope>
    <source>
        <strain evidence="20">DSM 17980</strain>
    </source>
</reference>
<evidence type="ECO:0000313" key="20">
    <source>
        <dbReference type="Proteomes" id="UP000183508"/>
    </source>
</evidence>
<feature type="domain" description="Cytochrome oxidase subunit II transmembrane region profile" evidence="18">
    <location>
        <begin position="1"/>
        <end position="95"/>
    </location>
</feature>
<dbReference type="InterPro" id="IPR036257">
    <property type="entry name" value="Cyt_c_oxidase_su2_TM_sf"/>
</dbReference>
<keyword evidence="5 14" id="KW-0812">Transmembrane</keyword>
<feature type="transmembrane region" description="Helical" evidence="16">
    <location>
        <begin position="20"/>
        <end position="47"/>
    </location>
</feature>
<evidence type="ECO:0000256" key="12">
    <source>
        <dbReference type="ARBA" id="ARBA00024688"/>
    </source>
</evidence>
<comment type="similarity">
    <text evidence="2 14">Belongs to the cytochrome c oxidase subunit 2 family.</text>
</comment>
<dbReference type="GO" id="GO:0004129">
    <property type="term" value="F:cytochrome-c oxidase activity"/>
    <property type="evidence" value="ECO:0007669"/>
    <property type="project" value="UniProtKB-EC"/>
</dbReference>
<evidence type="ECO:0000259" key="17">
    <source>
        <dbReference type="PROSITE" id="PS50857"/>
    </source>
</evidence>
<evidence type="ECO:0000259" key="18">
    <source>
        <dbReference type="PROSITE" id="PS50999"/>
    </source>
</evidence>
<dbReference type="Pfam" id="PF00116">
    <property type="entry name" value="COX2"/>
    <property type="match status" value="1"/>
</dbReference>
<comment type="catalytic activity">
    <reaction evidence="13 15">
        <text>4 Fe(II)-[cytochrome c] + O2 + 8 H(+)(in) = 4 Fe(III)-[cytochrome c] + 2 H2O + 4 H(+)(out)</text>
        <dbReference type="Rhea" id="RHEA:11436"/>
        <dbReference type="Rhea" id="RHEA-COMP:10350"/>
        <dbReference type="Rhea" id="RHEA-COMP:14399"/>
        <dbReference type="ChEBI" id="CHEBI:15377"/>
        <dbReference type="ChEBI" id="CHEBI:15378"/>
        <dbReference type="ChEBI" id="CHEBI:15379"/>
        <dbReference type="ChEBI" id="CHEBI:29033"/>
        <dbReference type="ChEBI" id="CHEBI:29034"/>
        <dbReference type="EC" id="7.1.1.9"/>
    </reaction>
</comment>
<evidence type="ECO:0000256" key="8">
    <source>
        <dbReference type="ARBA" id="ARBA00022982"/>
    </source>
</evidence>
<evidence type="ECO:0000256" key="4">
    <source>
        <dbReference type="ARBA" id="ARBA00022660"/>
    </source>
</evidence>
<evidence type="ECO:0000256" key="3">
    <source>
        <dbReference type="ARBA" id="ARBA00022448"/>
    </source>
</evidence>
<dbReference type="GO" id="GO:0016491">
    <property type="term" value="F:oxidoreductase activity"/>
    <property type="evidence" value="ECO:0007669"/>
    <property type="project" value="InterPro"/>
</dbReference>
<dbReference type="SUPFAM" id="SSF49503">
    <property type="entry name" value="Cupredoxins"/>
    <property type="match status" value="1"/>
</dbReference>
<dbReference type="InterPro" id="IPR014222">
    <property type="entry name" value="Cyt_c_oxidase_su2"/>
</dbReference>
<dbReference type="PRINTS" id="PR01166">
    <property type="entry name" value="CYCOXIDASEII"/>
</dbReference>
<protein>
    <recommendedName>
        <fullName evidence="15">Cytochrome c oxidase subunit 2</fullName>
        <ecNumber evidence="15">7.1.1.9</ecNumber>
    </recommendedName>
</protein>
<dbReference type="PANTHER" id="PTHR22888:SF9">
    <property type="entry name" value="CYTOCHROME C OXIDASE SUBUNIT 2"/>
    <property type="match status" value="1"/>
</dbReference>